<evidence type="ECO:0000256" key="2">
    <source>
        <dbReference type="ARBA" id="ARBA00022448"/>
    </source>
</evidence>
<dbReference type="Proteomes" id="UP000282323">
    <property type="component" value="Unassembled WGS sequence"/>
</dbReference>
<feature type="transmembrane region" description="Helical" evidence="7">
    <location>
        <begin position="261"/>
        <end position="287"/>
    </location>
</feature>
<feature type="domain" description="ABC transmembrane type-1" evidence="8">
    <location>
        <begin position="95"/>
        <end position="284"/>
    </location>
</feature>
<dbReference type="Gene3D" id="1.10.3720.10">
    <property type="entry name" value="MetI-like"/>
    <property type="match status" value="1"/>
</dbReference>
<sequence>MVEQHTTSLSVPRQVVRMLSPNWTMLKELAAHRLGQIGLAIVAIYGILAVLGPVVFTVDPSAVAGGERYLGPSLQYPFGTDGYGRDIFALTILGARVSLYVAVVVVGISTTLGIIFGLISAYFSDLVDEAIMRAVDVLLAFPGILLALVIIAILGPGLNRAVLALAIAYTPIMTRIVRGNALAIREEEYVLAAKSYGESHWRILFREMLPNLTSVVIVQMTITFAFSILSEASLSYLGLSAQPPQVTWGVLISEGQSVIGIAPWVSVFPGLTIMFTVLGLTLLGVALRDVLDPQGEVNMTQDI</sequence>
<keyword evidence="3" id="KW-1003">Cell membrane</keyword>
<reference evidence="9 10" key="1">
    <citation type="submission" date="2018-10" db="EMBL/GenBank/DDBJ databases">
        <title>Natrarchaeobius chitinivorans gen. nov., sp. nov., and Natrarchaeobius haloalkaliphilus sp. nov., alkaliphilic, chitin-utilizing haloarchaea from hypersaline alkaline lakes.</title>
        <authorList>
            <person name="Sorokin D.Y."/>
            <person name="Elcheninov A.G."/>
            <person name="Kostrikina N.A."/>
            <person name="Bale N.J."/>
            <person name="Sinninghe Damste J.S."/>
            <person name="Khijniak T.V."/>
            <person name="Kublanov I.V."/>
            <person name="Toshchakov S.V."/>
        </authorList>
    </citation>
    <scope>NUCLEOTIDE SEQUENCE [LARGE SCALE GENOMIC DNA]</scope>
    <source>
        <strain evidence="9 10">AArcht4T</strain>
    </source>
</reference>
<dbReference type="AlphaFoldDB" id="A0A3N6M1G3"/>
<organism evidence="9 10">
    <name type="scientific">Natrarchaeobius chitinivorans</name>
    <dbReference type="NCBI Taxonomy" id="1679083"/>
    <lineage>
        <taxon>Archaea</taxon>
        <taxon>Methanobacteriati</taxon>
        <taxon>Methanobacteriota</taxon>
        <taxon>Stenosarchaea group</taxon>
        <taxon>Halobacteria</taxon>
        <taxon>Halobacteriales</taxon>
        <taxon>Natrialbaceae</taxon>
        <taxon>Natrarchaeobius</taxon>
    </lineage>
</organism>
<keyword evidence="5 7" id="KW-1133">Transmembrane helix</keyword>
<feature type="transmembrane region" description="Helical" evidence="7">
    <location>
        <begin position="209"/>
        <end position="229"/>
    </location>
</feature>
<comment type="similarity">
    <text evidence="7">Belongs to the binding-protein-dependent transport system permease family.</text>
</comment>
<proteinExistence type="inferred from homology"/>
<comment type="caution">
    <text evidence="9">The sequence shown here is derived from an EMBL/GenBank/DDBJ whole genome shotgun (WGS) entry which is preliminary data.</text>
</comment>
<feature type="transmembrane region" description="Helical" evidence="7">
    <location>
        <begin position="135"/>
        <end position="155"/>
    </location>
</feature>
<dbReference type="PROSITE" id="PS50928">
    <property type="entry name" value="ABC_TM1"/>
    <property type="match status" value="1"/>
</dbReference>
<dbReference type="Pfam" id="PF00528">
    <property type="entry name" value="BPD_transp_1"/>
    <property type="match status" value="1"/>
</dbReference>
<keyword evidence="10" id="KW-1185">Reference proteome</keyword>
<dbReference type="InterPro" id="IPR050366">
    <property type="entry name" value="BP-dependent_transpt_permease"/>
</dbReference>
<dbReference type="InterPro" id="IPR035906">
    <property type="entry name" value="MetI-like_sf"/>
</dbReference>
<dbReference type="InterPro" id="IPR000515">
    <property type="entry name" value="MetI-like"/>
</dbReference>
<name>A0A3N6M1G3_NATCH</name>
<evidence type="ECO:0000256" key="6">
    <source>
        <dbReference type="ARBA" id="ARBA00023136"/>
    </source>
</evidence>
<evidence type="ECO:0000256" key="4">
    <source>
        <dbReference type="ARBA" id="ARBA00022692"/>
    </source>
</evidence>
<evidence type="ECO:0000256" key="5">
    <source>
        <dbReference type="ARBA" id="ARBA00022989"/>
    </source>
</evidence>
<evidence type="ECO:0000256" key="1">
    <source>
        <dbReference type="ARBA" id="ARBA00004651"/>
    </source>
</evidence>
<evidence type="ECO:0000259" key="8">
    <source>
        <dbReference type="PROSITE" id="PS50928"/>
    </source>
</evidence>
<dbReference type="RefSeq" id="WP_124195951.1">
    <property type="nucleotide sequence ID" value="NZ_REGA01000010.1"/>
</dbReference>
<protein>
    <submittedName>
        <fullName evidence="9">ABC transporter permease</fullName>
    </submittedName>
</protein>
<evidence type="ECO:0000313" key="9">
    <source>
        <dbReference type="EMBL" id="RQG94194.1"/>
    </source>
</evidence>
<evidence type="ECO:0000256" key="3">
    <source>
        <dbReference type="ARBA" id="ARBA00022475"/>
    </source>
</evidence>
<dbReference type="PANTHER" id="PTHR43386:SF1">
    <property type="entry name" value="D,D-DIPEPTIDE TRANSPORT SYSTEM PERMEASE PROTEIN DDPC-RELATED"/>
    <property type="match status" value="1"/>
</dbReference>
<dbReference type="SUPFAM" id="SSF161098">
    <property type="entry name" value="MetI-like"/>
    <property type="match status" value="1"/>
</dbReference>
<dbReference type="EMBL" id="REGA01000010">
    <property type="protein sequence ID" value="RQG94194.1"/>
    <property type="molecule type" value="Genomic_DNA"/>
</dbReference>
<dbReference type="CDD" id="cd06261">
    <property type="entry name" value="TM_PBP2"/>
    <property type="match status" value="1"/>
</dbReference>
<keyword evidence="4 7" id="KW-0812">Transmembrane</keyword>
<comment type="subcellular location">
    <subcellularLocation>
        <location evidence="1 7">Cell membrane</location>
        <topology evidence="1 7">Multi-pass membrane protein</topology>
    </subcellularLocation>
</comment>
<dbReference type="GO" id="GO:0055085">
    <property type="term" value="P:transmembrane transport"/>
    <property type="evidence" value="ECO:0007669"/>
    <property type="project" value="InterPro"/>
</dbReference>
<feature type="transmembrane region" description="Helical" evidence="7">
    <location>
        <begin position="99"/>
        <end position="123"/>
    </location>
</feature>
<dbReference type="OrthoDB" id="312811at2157"/>
<accession>A0A3N6M1G3</accession>
<dbReference type="GO" id="GO:0005886">
    <property type="term" value="C:plasma membrane"/>
    <property type="evidence" value="ECO:0007669"/>
    <property type="project" value="UniProtKB-SubCell"/>
</dbReference>
<feature type="transmembrane region" description="Helical" evidence="7">
    <location>
        <begin position="34"/>
        <end position="56"/>
    </location>
</feature>
<dbReference type="PANTHER" id="PTHR43386">
    <property type="entry name" value="OLIGOPEPTIDE TRANSPORT SYSTEM PERMEASE PROTEIN APPC"/>
    <property type="match status" value="1"/>
</dbReference>
<evidence type="ECO:0000313" key="10">
    <source>
        <dbReference type="Proteomes" id="UP000282323"/>
    </source>
</evidence>
<evidence type="ECO:0000256" key="7">
    <source>
        <dbReference type="RuleBase" id="RU363032"/>
    </source>
</evidence>
<keyword evidence="2 7" id="KW-0813">Transport</keyword>
<gene>
    <name evidence="9" type="ORF">EA473_12515</name>
</gene>
<keyword evidence="6 7" id="KW-0472">Membrane</keyword>